<evidence type="ECO:0000313" key="1">
    <source>
        <dbReference type="EMBL" id="RLE53224.1"/>
    </source>
</evidence>
<organism evidence="1 2">
    <name type="scientific">Thermoproteota archaeon</name>
    <dbReference type="NCBI Taxonomy" id="2056631"/>
    <lineage>
        <taxon>Archaea</taxon>
        <taxon>Thermoproteota</taxon>
    </lineage>
</organism>
<accession>A0A497F0U1</accession>
<dbReference type="Proteomes" id="UP000269499">
    <property type="component" value="Unassembled WGS sequence"/>
</dbReference>
<protein>
    <submittedName>
        <fullName evidence="1">Uncharacterized protein</fullName>
    </submittedName>
</protein>
<reference evidence="1 2" key="1">
    <citation type="submission" date="2018-06" db="EMBL/GenBank/DDBJ databases">
        <title>Extensive metabolic versatility and redundancy in microbially diverse, dynamic hydrothermal sediments.</title>
        <authorList>
            <person name="Dombrowski N."/>
            <person name="Teske A."/>
            <person name="Baker B.J."/>
        </authorList>
    </citation>
    <scope>NUCLEOTIDE SEQUENCE [LARGE SCALE GENOMIC DNA]</scope>
    <source>
        <strain evidence="1">B20_G2</strain>
    </source>
</reference>
<comment type="caution">
    <text evidence="1">The sequence shown here is derived from an EMBL/GenBank/DDBJ whole genome shotgun (WGS) entry which is preliminary data.</text>
</comment>
<name>A0A497F0U1_9CREN</name>
<dbReference type="AlphaFoldDB" id="A0A497F0U1"/>
<evidence type="ECO:0000313" key="2">
    <source>
        <dbReference type="Proteomes" id="UP000269499"/>
    </source>
</evidence>
<dbReference type="EMBL" id="QMRA01000076">
    <property type="protein sequence ID" value="RLE53224.1"/>
    <property type="molecule type" value="Genomic_DNA"/>
</dbReference>
<proteinExistence type="predicted"/>
<gene>
    <name evidence="1" type="ORF">DRJ26_03615</name>
</gene>
<sequence>MLRNLGGMKGWFLGLISLPPWSYAIRPEGIKSYEKSFKLLVKQGEAAREAGLPCVVHLDFHPAEVDKLASISIDLNDIKNSN</sequence>